<name>A0A8J6FJN1_ELECQ</name>
<proteinExistence type="predicted"/>
<dbReference type="AlphaFoldDB" id="A0A8J6FJN1"/>
<comment type="caution">
    <text evidence="1">The sequence shown here is derived from an EMBL/GenBank/DDBJ whole genome shotgun (WGS) entry which is preliminary data.</text>
</comment>
<evidence type="ECO:0000313" key="1">
    <source>
        <dbReference type="EMBL" id="KAG9489238.1"/>
    </source>
</evidence>
<keyword evidence="2" id="KW-1185">Reference proteome</keyword>
<accession>A0A8J6FJN1</accession>
<reference evidence="1" key="1">
    <citation type="thesis" date="2020" institute="ProQuest LLC" country="789 East Eisenhower Parkway, Ann Arbor, MI, USA">
        <title>Comparative Genomics and Chromosome Evolution.</title>
        <authorList>
            <person name="Mudd A.B."/>
        </authorList>
    </citation>
    <scope>NUCLEOTIDE SEQUENCE</scope>
    <source>
        <strain evidence="1">HN-11 Male</strain>
        <tissue evidence="1">Kidney and liver</tissue>
    </source>
</reference>
<protein>
    <submittedName>
        <fullName evidence="1">Uncharacterized protein</fullName>
    </submittedName>
</protein>
<dbReference type="EMBL" id="WNTK01000002">
    <property type="protein sequence ID" value="KAG9489238.1"/>
    <property type="molecule type" value="Genomic_DNA"/>
</dbReference>
<evidence type="ECO:0000313" key="2">
    <source>
        <dbReference type="Proteomes" id="UP000770717"/>
    </source>
</evidence>
<sequence length="74" mass="8445">MGTSIAVAQQFTQPPQILSNFSRHPHTIEVRLYIGSVEFTTWIHAFLVGLPGCFQFNKITFFCHKEIAVYIGCR</sequence>
<dbReference type="Proteomes" id="UP000770717">
    <property type="component" value="Unassembled WGS sequence"/>
</dbReference>
<organism evidence="1 2">
    <name type="scientific">Eleutherodactylus coqui</name>
    <name type="common">Puerto Rican coqui</name>
    <dbReference type="NCBI Taxonomy" id="57060"/>
    <lineage>
        <taxon>Eukaryota</taxon>
        <taxon>Metazoa</taxon>
        <taxon>Chordata</taxon>
        <taxon>Craniata</taxon>
        <taxon>Vertebrata</taxon>
        <taxon>Euteleostomi</taxon>
        <taxon>Amphibia</taxon>
        <taxon>Batrachia</taxon>
        <taxon>Anura</taxon>
        <taxon>Neobatrachia</taxon>
        <taxon>Hyloidea</taxon>
        <taxon>Eleutherodactylidae</taxon>
        <taxon>Eleutherodactylinae</taxon>
        <taxon>Eleutherodactylus</taxon>
        <taxon>Eleutherodactylus</taxon>
    </lineage>
</organism>
<gene>
    <name evidence="1" type="ORF">GDO78_005303</name>
</gene>